<evidence type="ECO:0000313" key="1">
    <source>
        <dbReference type="Proteomes" id="UP000694865"/>
    </source>
</evidence>
<reference evidence="2" key="1">
    <citation type="submission" date="2025-08" db="UniProtKB">
        <authorList>
            <consortium name="RefSeq"/>
        </authorList>
    </citation>
    <scope>IDENTIFICATION</scope>
    <source>
        <tissue evidence="2">Testes</tissue>
    </source>
</reference>
<evidence type="ECO:0000313" key="2">
    <source>
        <dbReference type="RefSeq" id="XP_002741563.2"/>
    </source>
</evidence>
<gene>
    <name evidence="2" type="primary">LOC100376040</name>
</gene>
<sequence>MEQAWTAVQIFTEQYAITDTFQLPLYQGSPNPEILNILSRQPCKEVLRANAKPAENGSVFVRIADARRYEDIPTPLVNANTEYILPHKLADFTKEIPSKPLRSLVPQGREVREFGISLATKFRN</sequence>
<organism evidence="1 2">
    <name type="scientific">Saccoglossus kowalevskii</name>
    <name type="common">Acorn worm</name>
    <dbReference type="NCBI Taxonomy" id="10224"/>
    <lineage>
        <taxon>Eukaryota</taxon>
        <taxon>Metazoa</taxon>
        <taxon>Hemichordata</taxon>
        <taxon>Enteropneusta</taxon>
        <taxon>Harrimaniidae</taxon>
        <taxon>Saccoglossus</taxon>
    </lineage>
</organism>
<proteinExistence type="predicted"/>
<dbReference type="Proteomes" id="UP000694865">
    <property type="component" value="Unplaced"/>
</dbReference>
<accession>A0ABM0H0L8</accession>
<name>A0ABM0H0L8_SACKO</name>
<dbReference type="GeneID" id="100376040"/>
<feature type="non-terminal residue" evidence="2">
    <location>
        <position position="124"/>
    </location>
</feature>
<keyword evidence="1" id="KW-1185">Reference proteome</keyword>
<dbReference type="RefSeq" id="XP_002741563.2">
    <property type="nucleotide sequence ID" value="XM_002741517.2"/>
</dbReference>
<protein>
    <submittedName>
        <fullName evidence="2">Uncharacterized protein LOC100376040</fullName>
    </submittedName>
</protein>